<evidence type="ECO:0000313" key="2">
    <source>
        <dbReference type="EMBL" id="KJE75609.1"/>
    </source>
</evidence>
<keyword evidence="3" id="KW-1185">Reference proteome</keyword>
<dbReference type="AlphaFoldDB" id="A0A0D8FRL3"/>
<dbReference type="Proteomes" id="UP000032336">
    <property type="component" value="Unassembled WGS sequence"/>
</dbReference>
<feature type="transmembrane region" description="Helical" evidence="1">
    <location>
        <begin position="97"/>
        <end position="117"/>
    </location>
</feature>
<dbReference type="RefSeq" id="WP_152623246.1">
    <property type="nucleotide sequence ID" value="NZ_JQKF01000025.1"/>
</dbReference>
<sequence length="355" mass="36725">MVIGSLLAGPVDAIAHAIVTYLVTALAGFAGHLFTGALSWFLAKIVALLGAADQLNIGARALQLVYHQQVELLAAVMLPALILGVISALWRQSIQGLIELVARVPIAVCAVVLAPALTADLASVVDALSRGPLTDIADLPRLAILFSWGRAVPGVGPIVAGILAAIALVGTLALFLELLMRDAGIYLILALFPLASIGIVLPIGRHWFANAARSLFGLVISKLVLAIGVGLGASLILEATSASAAGRLLSLALSGVALLLVVCFAPIAILRSVAFSEVVALEAFSSARSMAVSRLGSLADQGYMASVALNAPWARGSKSTTPEYRGHPVPTAIADLAKTDPWVDEFLNGYKRKGK</sequence>
<accession>A0A0D8FRL3</accession>
<evidence type="ECO:0000313" key="3">
    <source>
        <dbReference type="Proteomes" id="UP000032336"/>
    </source>
</evidence>
<feature type="transmembrane region" description="Helical" evidence="1">
    <location>
        <begin position="183"/>
        <end position="203"/>
    </location>
</feature>
<dbReference type="EMBL" id="JXUW01000034">
    <property type="protein sequence ID" value="KJE75609.1"/>
    <property type="molecule type" value="Genomic_DNA"/>
</dbReference>
<proteinExistence type="predicted"/>
<feature type="transmembrane region" description="Helical" evidence="1">
    <location>
        <begin position="155"/>
        <end position="176"/>
    </location>
</feature>
<protein>
    <recommendedName>
        <fullName evidence="4">TrbL/VirB6 plasmid conjugal transfer protein</fullName>
    </recommendedName>
</protein>
<name>A0A0D8FRL3_9ACTN</name>
<dbReference type="GeneID" id="78373640"/>
<organism evidence="2 3">
    <name type="scientific">Ferrimicrobium acidiphilum DSM 19497</name>
    <dbReference type="NCBI Taxonomy" id="1121877"/>
    <lineage>
        <taxon>Bacteria</taxon>
        <taxon>Bacillati</taxon>
        <taxon>Actinomycetota</taxon>
        <taxon>Acidimicrobiia</taxon>
        <taxon>Acidimicrobiales</taxon>
        <taxon>Acidimicrobiaceae</taxon>
        <taxon>Ferrimicrobium</taxon>
    </lineage>
</organism>
<keyword evidence="1" id="KW-0472">Membrane</keyword>
<keyword evidence="1" id="KW-0812">Transmembrane</keyword>
<feature type="transmembrane region" description="Helical" evidence="1">
    <location>
        <begin position="6"/>
        <end position="26"/>
    </location>
</feature>
<feature type="transmembrane region" description="Helical" evidence="1">
    <location>
        <begin position="215"/>
        <end position="236"/>
    </location>
</feature>
<dbReference type="eggNOG" id="ENOG5031DCH">
    <property type="taxonomic scope" value="Bacteria"/>
</dbReference>
<feature type="transmembrane region" description="Helical" evidence="1">
    <location>
        <begin position="248"/>
        <end position="269"/>
    </location>
</feature>
<feature type="transmembrane region" description="Helical" evidence="1">
    <location>
        <begin position="72"/>
        <end position="90"/>
    </location>
</feature>
<gene>
    <name evidence="2" type="ORF">FEAC_26320</name>
</gene>
<dbReference type="STRING" id="1121877.FEAC_26320"/>
<keyword evidence="1" id="KW-1133">Transmembrane helix</keyword>
<evidence type="ECO:0000256" key="1">
    <source>
        <dbReference type="SAM" id="Phobius"/>
    </source>
</evidence>
<reference evidence="2 3" key="1">
    <citation type="submission" date="2015-01" db="EMBL/GenBank/DDBJ databases">
        <title>Draft genome of the acidophilic iron oxidizer Ferrimicrobium acidiphilum strain T23.</title>
        <authorList>
            <person name="Poehlein A."/>
            <person name="Eisen S."/>
            <person name="Schloemann M."/>
            <person name="Johnson B.D."/>
            <person name="Daniel R."/>
            <person name="Muehling M."/>
        </authorList>
    </citation>
    <scope>NUCLEOTIDE SEQUENCE [LARGE SCALE GENOMIC DNA]</scope>
    <source>
        <strain evidence="2 3">T23</strain>
    </source>
</reference>
<comment type="caution">
    <text evidence="2">The sequence shown here is derived from an EMBL/GenBank/DDBJ whole genome shotgun (WGS) entry which is preliminary data.</text>
</comment>
<evidence type="ECO:0008006" key="4">
    <source>
        <dbReference type="Google" id="ProtNLM"/>
    </source>
</evidence>